<keyword evidence="3 6" id="KW-0812">Transmembrane</keyword>
<dbReference type="Proteomes" id="UP000225108">
    <property type="component" value="Unassembled WGS sequence"/>
</dbReference>
<feature type="transmembrane region" description="Helical" evidence="6">
    <location>
        <begin position="238"/>
        <end position="266"/>
    </location>
</feature>
<dbReference type="InterPro" id="IPR013525">
    <property type="entry name" value="ABC2_TM"/>
</dbReference>
<comment type="subcellular location">
    <subcellularLocation>
        <location evidence="1">Cell membrane</location>
        <topology evidence="1">Multi-pass membrane protein</topology>
    </subcellularLocation>
</comment>
<dbReference type="AlphaFoldDB" id="A0A2G3PRD6"/>
<dbReference type="PANTHER" id="PTHR30294">
    <property type="entry name" value="MEMBRANE COMPONENT OF ABC TRANSPORTER YHHJ-RELATED"/>
    <property type="match status" value="1"/>
</dbReference>
<organism evidence="8 9">
    <name type="scientific">Williamsia marianensis</name>
    <dbReference type="NCBI Taxonomy" id="85044"/>
    <lineage>
        <taxon>Bacteria</taxon>
        <taxon>Bacillati</taxon>
        <taxon>Actinomycetota</taxon>
        <taxon>Actinomycetes</taxon>
        <taxon>Mycobacteriales</taxon>
        <taxon>Nocardiaceae</taxon>
        <taxon>Williamsia</taxon>
    </lineage>
</organism>
<keyword evidence="5 6" id="KW-0472">Membrane</keyword>
<feature type="transmembrane region" description="Helical" evidence="6">
    <location>
        <begin position="365"/>
        <end position="388"/>
    </location>
</feature>
<dbReference type="GO" id="GO:0005886">
    <property type="term" value="C:plasma membrane"/>
    <property type="evidence" value="ECO:0007669"/>
    <property type="project" value="UniProtKB-SubCell"/>
</dbReference>
<evidence type="ECO:0000256" key="4">
    <source>
        <dbReference type="ARBA" id="ARBA00022989"/>
    </source>
</evidence>
<gene>
    <name evidence="8" type="ORF">CSW57_04070</name>
</gene>
<evidence type="ECO:0000256" key="5">
    <source>
        <dbReference type="ARBA" id="ARBA00023136"/>
    </source>
</evidence>
<dbReference type="EMBL" id="PEBD01000004">
    <property type="protein sequence ID" value="PHV68407.1"/>
    <property type="molecule type" value="Genomic_DNA"/>
</dbReference>
<dbReference type="Pfam" id="PF12698">
    <property type="entry name" value="ABC2_membrane_3"/>
    <property type="match status" value="1"/>
</dbReference>
<dbReference type="GO" id="GO:0140359">
    <property type="term" value="F:ABC-type transporter activity"/>
    <property type="evidence" value="ECO:0007669"/>
    <property type="project" value="InterPro"/>
</dbReference>
<evidence type="ECO:0000256" key="6">
    <source>
        <dbReference type="SAM" id="Phobius"/>
    </source>
</evidence>
<evidence type="ECO:0000313" key="9">
    <source>
        <dbReference type="Proteomes" id="UP000225108"/>
    </source>
</evidence>
<evidence type="ECO:0000256" key="1">
    <source>
        <dbReference type="ARBA" id="ARBA00004651"/>
    </source>
</evidence>
<dbReference type="InterPro" id="IPR051449">
    <property type="entry name" value="ABC-2_transporter_component"/>
</dbReference>
<dbReference type="PANTHER" id="PTHR30294:SF29">
    <property type="entry name" value="MULTIDRUG ABC TRANSPORTER PERMEASE YBHS-RELATED"/>
    <property type="match status" value="1"/>
</dbReference>
<reference evidence="8 9" key="1">
    <citation type="submission" date="2017-10" db="EMBL/GenBank/DDBJ databases">
        <title>The draft genome sequence of Williamsia sp. BULT 1.1 isolated from the semi-arid grassland soils from South Africa.</title>
        <authorList>
            <person name="Kabwe M.H."/>
            <person name="Govender N."/>
            <person name="Mutseka Lunga P."/>
            <person name="Vikram S."/>
            <person name="Makhalanyane T.P."/>
        </authorList>
    </citation>
    <scope>NUCLEOTIDE SEQUENCE [LARGE SCALE GENOMIC DNA]</scope>
    <source>
        <strain evidence="8 9">BULT 1.1</strain>
    </source>
</reference>
<feature type="domain" description="ABC-2 type transporter transmembrane" evidence="7">
    <location>
        <begin position="40"/>
        <end position="388"/>
    </location>
</feature>
<feature type="transmembrane region" description="Helical" evidence="6">
    <location>
        <begin position="278"/>
        <end position="299"/>
    </location>
</feature>
<evidence type="ECO:0000256" key="2">
    <source>
        <dbReference type="ARBA" id="ARBA00022475"/>
    </source>
</evidence>
<accession>A0A2G3PRD6</accession>
<dbReference type="RefSeq" id="WP_099381534.1">
    <property type="nucleotide sequence ID" value="NZ_PEBD01000004.1"/>
</dbReference>
<keyword evidence="4 6" id="KW-1133">Transmembrane helix</keyword>
<keyword evidence="2" id="KW-1003">Cell membrane</keyword>
<name>A0A2G3PRD6_WILMA</name>
<proteinExistence type="predicted"/>
<feature type="transmembrane region" description="Helical" evidence="6">
    <location>
        <begin position="191"/>
        <end position="217"/>
    </location>
</feature>
<evidence type="ECO:0000313" key="8">
    <source>
        <dbReference type="EMBL" id="PHV68407.1"/>
    </source>
</evidence>
<sequence length="410" mass="42558">MSVNASDPNKHPTSGSGRMSAWRAINLVARREITTRAATKSFLITNVILLVVIVAGIIVLSIFTGDDKPTKVGLVGDNSQLSETIVAVGDASGENIEIVPIGNADDARAQAKEGDVKVALVPGAAGTNNYEAVTKDDLDGSLEGVLRTAVSQDGLTKALAAENVDLSAISADSTLTVSETDPAKPNEGQRIAVALVGVSLLMFAVLQGGSMVAAGVVEEKTSRVVELLLATIKPLHLLWGKIVGIGLMAFAQVVLLGGTALVAALATGILDVPTAAGSMFVAVVIWFVLGFVFFATLYAATGAVVSRQEELGSSSAPLTILAMAVVYSAYFGIGSLDSTLMQTLAWIPPFSASIMPVRIATGDATVVQVIVTIVLMMIACAVAAWLAARIYQRNILRTGARVKWKEAIKG</sequence>
<evidence type="ECO:0000256" key="3">
    <source>
        <dbReference type="ARBA" id="ARBA00022692"/>
    </source>
</evidence>
<evidence type="ECO:0000259" key="7">
    <source>
        <dbReference type="Pfam" id="PF12698"/>
    </source>
</evidence>
<protein>
    <submittedName>
        <fullName evidence="8">Sodium ABC transporter permease</fullName>
    </submittedName>
</protein>
<comment type="caution">
    <text evidence="8">The sequence shown here is derived from an EMBL/GenBank/DDBJ whole genome shotgun (WGS) entry which is preliminary data.</text>
</comment>
<feature type="transmembrane region" description="Helical" evidence="6">
    <location>
        <begin position="311"/>
        <end position="333"/>
    </location>
</feature>
<feature type="transmembrane region" description="Helical" evidence="6">
    <location>
        <begin position="41"/>
        <end position="63"/>
    </location>
</feature>